<dbReference type="AlphaFoldDB" id="A0A6N9YGJ8"/>
<dbReference type="Proteomes" id="UP000469185">
    <property type="component" value="Unassembled WGS sequence"/>
</dbReference>
<accession>A0A6N9YGJ8</accession>
<comment type="caution">
    <text evidence="1">The sequence shown here is derived from an EMBL/GenBank/DDBJ whole genome shotgun (WGS) entry which is preliminary data.</text>
</comment>
<keyword evidence="2" id="KW-1185">Reference proteome</keyword>
<organism evidence="1 2">
    <name type="scientific">Phytoactinopolyspora alkaliphila</name>
    <dbReference type="NCBI Taxonomy" id="1783498"/>
    <lineage>
        <taxon>Bacteria</taxon>
        <taxon>Bacillati</taxon>
        <taxon>Actinomycetota</taxon>
        <taxon>Actinomycetes</taxon>
        <taxon>Jiangellales</taxon>
        <taxon>Jiangellaceae</taxon>
        <taxon>Phytoactinopolyspora</taxon>
    </lineage>
</organism>
<reference evidence="1 2" key="1">
    <citation type="submission" date="2020-02" db="EMBL/GenBank/DDBJ databases">
        <authorList>
            <person name="Li X.-J."/>
            <person name="Feng X.-M."/>
        </authorList>
    </citation>
    <scope>NUCLEOTIDE SEQUENCE [LARGE SCALE GENOMIC DNA]</scope>
    <source>
        <strain evidence="1 2">CGMCC 4.7225</strain>
    </source>
</reference>
<evidence type="ECO:0000313" key="2">
    <source>
        <dbReference type="Proteomes" id="UP000469185"/>
    </source>
</evidence>
<name>A0A6N9YGJ8_9ACTN</name>
<gene>
    <name evidence="1" type="ORF">G1H11_01915</name>
</gene>
<dbReference type="EMBL" id="JAAGOB010000001">
    <property type="protein sequence ID" value="NED94060.1"/>
    <property type="molecule type" value="Genomic_DNA"/>
</dbReference>
<protein>
    <submittedName>
        <fullName evidence="1">Uncharacterized protein</fullName>
    </submittedName>
</protein>
<evidence type="ECO:0000313" key="1">
    <source>
        <dbReference type="EMBL" id="NED94060.1"/>
    </source>
</evidence>
<sequence>MSDAQSSRSKSRQGRLGRLAGAVTGRVVETIDPDSVIEHVDVDALLDRVDVNRLLDRIDVNRLLERVDVDRLMDRVDVNRLVARVDLDAALENVDLEAAVRRAGVPEIVAESTGRVAGSALDLARRQIVGLDVVVDRLVNRLLRRDPEEQPWGPPRLSGERPA</sequence>
<dbReference type="RefSeq" id="WP_163815471.1">
    <property type="nucleotide sequence ID" value="NZ_JAAGOB010000001.1"/>
</dbReference>
<proteinExistence type="predicted"/>